<dbReference type="eggNOG" id="COG1982">
    <property type="taxonomic scope" value="Bacteria"/>
</dbReference>
<dbReference type="HOGENOM" id="CLU_025925_2_0_3"/>
<evidence type="ECO:0000256" key="5">
    <source>
        <dbReference type="ARBA" id="ARBA00023239"/>
    </source>
</evidence>
<dbReference type="STRING" id="388467.A19Y_2120"/>
<protein>
    <submittedName>
        <fullName evidence="8">Orn/Lys/Arg decarboxylase</fullName>
        <ecNumber evidence="8">4.1.1.19</ecNumber>
    </submittedName>
</protein>
<feature type="domain" description="Orn/Lys/Arg decarboxylases family 1 pyridoxal-P attachment site" evidence="6">
    <location>
        <begin position="26"/>
        <end position="330"/>
    </location>
</feature>
<dbReference type="InterPro" id="IPR000310">
    <property type="entry name" value="Orn/Lys/Arg_deCO2ase_major_dom"/>
</dbReference>
<comment type="cofactor">
    <cofactor evidence="1">
        <name>pyridoxal 5'-phosphate</name>
        <dbReference type="ChEBI" id="CHEBI:597326"/>
    </cofactor>
</comment>
<evidence type="ECO:0000259" key="6">
    <source>
        <dbReference type="Pfam" id="PF01276"/>
    </source>
</evidence>
<evidence type="ECO:0000256" key="1">
    <source>
        <dbReference type="ARBA" id="ARBA00001933"/>
    </source>
</evidence>
<dbReference type="InterPro" id="IPR015424">
    <property type="entry name" value="PyrdxlP-dep_Trfase"/>
</dbReference>
<dbReference type="InterPro" id="IPR036633">
    <property type="entry name" value="Prn/Lys/Arg_de-COase_C_sf"/>
</dbReference>
<dbReference type="InterPro" id="IPR008286">
    <property type="entry name" value="Prn/Lys/Arg_de-COase_C"/>
</dbReference>
<evidence type="ECO:0000259" key="7">
    <source>
        <dbReference type="Pfam" id="PF03711"/>
    </source>
</evidence>
<dbReference type="AlphaFoldDB" id="A0A073CSQ0"/>
<dbReference type="PATRIC" id="fig|388467.6.peg.2067"/>
<evidence type="ECO:0000256" key="3">
    <source>
        <dbReference type="ARBA" id="ARBA00022793"/>
    </source>
</evidence>
<dbReference type="SUPFAM" id="SSF55904">
    <property type="entry name" value="Ornithine decarboxylase C-terminal domain"/>
    <property type="match status" value="1"/>
</dbReference>
<keyword evidence="4" id="KW-0663">Pyridoxal phosphate</keyword>
<keyword evidence="3" id="KW-0210">Decarboxylase</keyword>
<evidence type="ECO:0000313" key="9">
    <source>
        <dbReference type="Proteomes" id="UP000027395"/>
    </source>
</evidence>
<evidence type="ECO:0000256" key="2">
    <source>
        <dbReference type="ARBA" id="ARBA00010671"/>
    </source>
</evidence>
<organism evidence="8 9">
    <name type="scientific">Planktothrix agardhii (strain NIVA-CYA 126/8)</name>
    <dbReference type="NCBI Taxonomy" id="388467"/>
    <lineage>
        <taxon>Bacteria</taxon>
        <taxon>Bacillati</taxon>
        <taxon>Cyanobacteriota</taxon>
        <taxon>Cyanophyceae</taxon>
        <taxon>Oscillatoriophycideae</taxon>
        <taxon>Oscillatoriales</taxon>
        <taxon>Microcoleaceae</taxon>
        <taxon>Planktothrix</taxon>
    </lineage>
</organism>
<accession>A0A073CSQ0</accession>
<name>A0A073CSQ0_PLAA1</name>
<feature type="domain" description="Orn/Lys/Arg decarboxylase C-terminal" evidence="7">
    <location>
        <begin position="393"/>
        <end position="489"/>
    </location>
</feature>
<evidence type="ECO:0000256" key="4">
    <source>
        <dbReference type="ARBA" id="ARBA00022898"/>
    </source>
</evidence>
<dbReference type="Pfam" id="PF03711">
    <property type="entry name" value="OKR_DC_1_C"/>
    <property type="match status" value="1"/>
</dbReference>
<dbReference type="EC" id="4.1.1.19" evidence="8"/>
<dbReference type="CDD" id="cd00615">
    <property type="entry name" value="Orn_deC_like"/>
    <property type="match status" value="1"/>
</dbReference>
<dbReference type="InterPro" id="IPR015421">
    <property type="entry name" value="PyrdxlP-dep_Trfase_major"/>
</dbReference>
<dbReference type="EMBL" id="CM002803">
    <property type="protein sequence ID" value="KEI67085.1"/>
    <property type="molecule type" value="Genomic_DNA"/>
</dbReference>
<dbReference type="GO" id="GO:0008792">
    <property type="term" value="F:arginine decarboxylase activity"/>
    <property type="evidence" value="ECO:0007669"/>
    <property type="project" value="UniProtKB-EC"/>
</dbReference>
<keyword evidence="9" id="KW-1185">Reference proteome</keyword>
<dbReference type="Proteomes" id="UP000027395">
    <property type="component" value="Chromosome"/>
</dbReference>
<reference evidence="8 9" key="1">
    <citation type="journal article" date="2014" name="Appl. Environ. Microbiol.">
        <title>Elucidation of insertion elements encoded on plasmids and in vitro construction of shuttle vectors from the toxic cyanobacterium Planktothrix.</title>
        <authorList>
            <person name="Christiansen G."/>
            <person name="Goesmann A."/>
            <person name="Kurmayer R."/>
        </authorList>
    </citation>
    <scope>NUCLEOTIDE SEQUENCE [LARGE SCALE GENOMIC DNA]</scope>
    <source>
        <strain evidence="8 9">NIVA-CYA 126/8</strain>
    </source>
</reference>
<keyword evidence="5 8" id="KW-0456">Lyase</keyword>
<dbReference type="PANTHER" id="PTHR43277">
    <property type="entry name" value="ARGININE DECARBOXYLASE"/>
    <property type="match status" value="1"/>
</dbReference>
<gene>
    <name evidence="8" type="ORF">A19Y_2120</name>
</gene>
<dbReference type="PANTHER" id="PTHR43277:SF4">
    <property type="entry name" value="ARGININE DECARBOXYLASE"/>
    <property type="match status" value="1"/>
</dbReference>
<dbReference type="SUPFAM" id="SSF53383">
    <property type="entry name" value="PLP-dependent transferases"/>
    <property type="match status" value="1"/>
</dbReference>
<comment type="similarity">
    <text evidence="2">Belongs to the Orn/Lys/Arg decarboxylase class-I family.</text>
</comment>
<dbReference type="Gene3D" id="3.40.640.10">
    <property type="entry name" value="Type I PLP-dependent aspartate aminotransferase-like (Major domain)"/>
    <property type="match status" value="1"/>
</dbReference>
<evidence type="ECO:0000313" key="8">
    <source>
        <dbReference type="EMBL" id="KEI67085.1"/>
    </source>
</evidence>
<dbReference type="Pfam" id="PF01276">
    <property type="entry name" value="OKR_DC_1"/>
    <property type="match status" value="1"/>
</dbReference>
<dbReference type="InterPro" id="IPR052357">
    <property type="entry name" value="Orn_Lys_Arg_decarboxylase-I"/>
</dbReference>
<sequence length="509" mass="55327">MNFRLLVFALKRNNGVFYLMLDQSQTPLITALKNCAAQPDAPFYAPGHKRGQGISPLLIKLLGTQVFKADLPELPELDNLFNPEGVIAEAQDLAAETFGAEKTWFLVNGSTCGIIAAILAICGTGDKILIPRNAHQSVISGLILSGAIAIFIQPEYNPTWDLSYSITPETVNQTLQEHPDAKAVLIVYPTYQGICGNIVEIAKITHQYNIPLIVDEAHGAHFNFHPNLPISALKAGADLTIQSIHKVLGSLTQSSLLHVQGNRIDRDRLSQTLQFVQSTSPNYILLASLDAARQQMATQGYNLMNQTISLAQIARTEISKIQGLSVFGNLELKPTSGCVNLDITRLTIKVSNLGISGYEADEILSQQFHVIAELPSLHHLTFIISLGNTETDIYQLINGLKTLSVEYQLSAAYHPALNFFPTPHSAPSTPPFSCRDAFFAQTEKRPLTDCVGSVSAEIICPYPPGIPVLMPGEIITSDALKFLQQVIALGGKITGCSDPNLQQLKIVKG</sequence>
<proteinExistence type="inferred from homology"/>
<dbReference type="Gene3D" id="3.90.100.10">
    <property type="entry name" value="Orn/Lys/Arg decarboxylase, C-terminal domain"/>
    <property type="match status" value="1"/>
</dbReference>